<dbReference type="EMBL" id="MJIL01000096">
    <property type="protein sequence ID" value="OLQ70764.1"/>
    <property type="molecule type" value="Genomic_DNA"/>
</dbReference>
<evidence type="ECO:0000313" key="2">
    <source>
        <dbReference type="EMBL" id="OLQ70764.1"/>
    </source>
</evidence>
<gene>
    <name evidence="2" type="ORF">BIT28_15200</name>
</gene>
<dbReference type="PROSITE" id="PS51257">
    <property type="entry name" value="PROKAR_LIPOPROTEIN"/>
    <property type="match status" value="1"/>
</dbReference>
<keyword evidence="3" id="KW-1185">Reference proteome</keyword>
<organism evidence="2 3">
    <name type="scientific">Photobacterium proteolyticum</name>
    <dbReference type="NCBI Taxonomy" id="1903952"/>
    <lineage>
        <taxon>Bacteria</taxon>
        <taxon>Pseudomonadati</taxon>
        <taxon>Pseudomonadota</taxon>
        <taxon>Gammaproteobacteria</taxon>
        <taxon>Vibrionales</taxon>
        <taxon>Vibrionaceae</taxon>
        <taxon>Photobacterium</taxon>
    </lineage>
</organism>
<dbReference type="STRING" id="1903952.BIT28_15200"/>
<evidence type="ECO:0000313" key="3">
    <source>
        <dbReference type="Proteomes" id="UP000186905"/>
    </source>
</evidence>
<name>A0A1Q9G8V9_9GAMM</name>
<dbReference type="AlphaFoldDB" id="A0A1Q9G8V9"/>
<proteinExistence type="predicted"/>
<reference evidence="2 3" key="1">
    <citation type="submission" date="2016-09" db="EMBL/GenBank/DDBJ databases">
        <title>Photobacterium proteolyticum sp. nov. a protease producing bacterium isolated from ocean sediments of Laizhou Bay.</title>
        <authorList>
            <person name="Li Y."/>
        </authorList>
    </citation>
    <scope>NUCLEOTIDE SEQUENCE [LARGE SCALE GENOMIC DNA]</scope>
    <source>
        <strain evidence="2 3">13-12</strain>
    </source>
</reference>
<protein>
    <submittedName>
        <fullName evidence="2">Uncharacterized protein</fullName>
    </submittedName>
</protein>
<evidence type="ECO:0000256" key="1">
    <source>
        <dbReference type="SAM" id="MobiDB-lite"/>
    </source>
</evidence>
<feature type="region of interest" description="Disordered" evidence="1">
    <location>
        <begin position="18"/>
        <end position="37"/>
    </location>
</feature>
<dbReference type="Proteomes" id="UP000186905">
    <property type="component" value="Unassembled WGS sequence"/>
</dbReference>
<comment type="caution">
    <text evidence="2">The sequence shown here is derived from an EMBL/GenBank/DDBJ whole genome shotgun (WGS) entry which is preliminary data.</text>
</comment>
<dbReference type="RefSeq" id="WP_075767684.1">
    <property type="nucleotide sequence ID" value="NZ_MJIL01000096.1"/>
</dbReference>
<dbReference type="OrthoDB" id="5817158at2"/>
<accession>A0A1Q9G8V9</accession>
<feature type="compositionally biased region" description="Low complexity" evidence="1">
    <location>
        <begin position="18"/>
        <end position="31"/>
    </location>
</feature>
<sequence length="122" mass="13082">MKKALVATLGIILAGCGSESSPSISGSTESTRLSDNIAPPNARFEQYRISAFELDPSQFALAGNRVFLKVYSSTGNVLFLGQIDKQKPVSLPLSLPNSEGGIKFDLFSDLDGDNSISREKQL</sequence>